<feature type="transmembrane region" description="Helical" evidence="2">
    <location>
        <begin position="218"/>
        <end position="240"/>
    </location>
</feature>
<organism evidence="4 5">
    <name type="scientific">Streptomyces ambofaciens (strain ATCC 23877 / 3486 / DSM 40053 / JCM 4204 / NBRC 12836 / NRRL B-2516)</name>
    <dbReference type="NCBI Taxonomy" id="278992"/>
    <lineage>
        <taxon>Bacteria</taxon>
        <taxon>Bacillati</taxon>
        <taxon>Actinomycetota</taxon>
        <taxon>Actinomycetes</taxon>
        <taxon>Kitasatosporales</taxon>
        <taxon>Streptomycetaceae</taxon>
        <taxon>Streptomyces</taxon>
    </lineage>
</organism>
<feature type="signal peptide" evidence="3">
    <location>
        <begin position="1"/>
        <end position="21"/>
    </location>
</feature>
<evidence type="ECO:0000256" key="1">
    <source>
        <dbReference type="SAM" id="MobiDB-lite"/>
    </source>
</evidence>
<dbReference type="Proteomes" id="UP000061018">
    <property type="component" value="Chromosome"/>
</dbReference>
<dbReference type="EMBL" id="CP012382">
    <property type="protein sequence ID" value="AKZ59541.1"/>
    <property type="molecule type" value="Genomic_DNA"/>
</dbReference>
<reference evidence="5" key="1">
    <citation type="journal article" date="2015" name="J. Biotechnol.">
        <title>Complete genome sequence of Streptomyces ambofaciens ATCC 23877, the spiramycin producer.</title>
        <authorList>
            <person name="Thibessard A."/>
            <person name="Haas D."/>
            <person name="Gerbaud C."/>
            <person name="Aigle B."/>
            <person name="Lautru S."/>
            <person name="Pernodet J.L."/>
            <person name="Leblond P."/>
        </authorList>
    </citation>
    <scope>NUCLEOTIDE SEQUENCE [LARGE SCALE GENOMIC DNA]</scope>
    <source>
        <strain evidence="5">ATCC 23877 / 3486 / DSM 40053 / JCM 4204 / NBRC 12836 / NRRL B-2516</strain>
    </source>
</reference>
<accession>A0A0K2B324</accession>
<evidence type="ECO:0000256" key="3">
    <source>
        <dbReference type="SAM" id="SignalP"/>
    </source>
</evidence>
<evidence type="ECO:0000313" key="4">
    <source>
        <dbReference type="EMBL" id="AKZ59541.1"/>
    </source>
</evidence>
<keyword evidence="2" id="KW-0472">Membrane</keyword>
<proteinExistence type="predicted"/>
<feature type="compositionally biased region" description="Low complexity" evidence="1">
    <location>
        <begin position="433"/>
        <end position="459"/>
    </location>
</feature>
<evidence type="ECO:0000313" key="5">
    <source>
        <dbReference type="Proteomes" id="UP000061018"/>
    </source>
</evidence>
<protein>
    <submittedName>
        <fullName evidence="4">PE-PGRS family protein</fullName>
    </submittedName>
</protein>
<feature type="transmembrane region" description="Helical" evidence="2">
    <location>
        <begin position="162"/>
        <end position="182"/>
    </location>
</feature>
<name>A0A0K2B324_STRA7</name>
<dbReference type="KEGG" id="samb:SAM23877_6496"/>
<feature type="transmembrane region" description="Helical" evidence="2">
    <location>
        <begin position="121"/>
        <end position="141"/>
    </location>
</feature>
<sequence>MLLSLVAVLGLAVAAPQPAAADGPVGTGVEFACDGAATASPIGVIGNIITGGGVYDMCEKIGDTAQEKVKEAWDEVWESVLGDVINSAADVTKWTIKKVLTVSLMGPSVDLEGTGLFGKDATLAGMLTWLGLVIATAGAMWQIGKMAITGQSRHIGRALLGWVENTVLSAVGVALIALLLVAGDALTTGLVDAAFKDDGKAYETIVTVMVPAAVKNPVTMLCVVTVLLLIGFVQLILVFLRQSAIPIQCLLLPVAAGGRVGGDATRQWAPRLITSILVVIAYKPILALIICVGFSEFGHANTLAEWLRGCATFLLAILAPGPLTRLFAPFGEAVGGGMASGGFGGALSAAGGYFKGKQDGGDSGGAAPMTPLEYARYVEQSMGSRNGPDDPPDNTDGPDRSGPNGPDGTPGRDAQLHAARNETSRVPGQATTGEGAPSAPGVPGGASTKAGTASTTGGAAVAGGVGLAIEVLDGVNDTLQDASGQIGNGGNSQ</sequence>
<keyword evidence="3" id="KW-0732">Signal</keyword>
<gene>
    <name evidence="4" type="ORF">SAM23877_6496</name>
</gene>
<keyword evidence="2" id="KW-0812">Transmembrane</keyword>
<keyword evidence="2" id="KW-1133">Transmembrane helix</keyword>
<feature type="chain" id="PRO_5005473955" evidence="3">
    <location>
        <begin position="22"/>
        <end position="493"/>
    </location>
</feature>
<feature type="transmembrane region" description="Helical" evidence="2">
    <location>
        <begin position="272"/>
        <end position="294"/>
    </location>
</feature>
<feature type="region of interest" description="Disordered" evidence="1">
    <location>
        <begin position="381"/>
        <end position="459"/>
    </location>
</feature>
<dbReference type="AlphaFoldDB" id="A0A0K2B324"/>
<evidence type="ECO:0000256" key="2">
    <source>
        <dbReference type="SAM" id="Phobius"/>
    </source>
</evidence>